<evidence type="ECO:0000313" key="2">
    <source>
        <dbReference type="Proteomes" id="UP000749559"/>
    </source>
</evidence>
<gene>
    <name evidence="1" type="ORF">OFUS_LOCUS26610</name>
</gene>
<dbReference type="Proteomes" id="UP000749559">
    <property type="component" value="Unassembled WGS sequence"/>
</dbReference>
<protein>
    <submittedName>
        <fullName evidence="1">Uncharacterized protein</fullName>
    </submittedName>
</protein>
<dbReference type="AlphaFoldDB" id="A0A8S4QAR8"/>
<proteinExistence type="predicted"/>
<name>A0A8S4QAR8_OWEFU</name>
<accession>A0A8S4QAR8</accession>
<evidence type="ECO:0000313" key="1">
    <source>
        <dbReference type="EMBL" id="CAH1802975.1"/>
    </source>
</evidence>
<dbReference type="EMBL" id="CAIIXF020000202">
    <property type="protein sequence ID" value="CAH1802975.1"/>
    <property type="molecule type" value="Genomic_DNA"/>
</dbReference>
<comment type="caution">
    <text evidence="1">The sequence shown here is derived from an EMBL/GenBank/DDBJ whole genome shotgun (WGS) entry which is preliminary data.</text>
</comment>
<organism evidence="1 2">
    <name type="scientific">Owenia fusiformis</name>
    <name type="common">Polychaete worm</name>
    <dbReference type="NCBI Taxonomy" id="6347"/>
    <lineage>
        <taxon>Eukaryota</taxon>
        <taxon>Metazoa</taxon>
        <taxon>Spiralia</taxon>
        <taxon>Lophotrochozoa</taxon>
        <taxon>Annelida</taxon>
        <taxon>Polychaeta</taxon>
        <taxon>Sedentaria</taxon>
        <taxon>Canalipalpata</taxon>
        <taxon>Sabellida</taxon>
        <taxon>Oweniida</taxon>
        <taxon>Oweniidae</taxon>
        <taxon>Owenia</taxon>
    </lineage>
</organism>
<sequence>MALMLTGTSLTFPELYRLSVFANAGYEKCKLKLSDLEIKEHKDEILSEVMRLCHKLERYPVLQVRDLLPNGSYFNDTSKIIHPDEGDLLLIFRHISLKNVNISDVKGKNRVKLTICDENLKEQLNDIKLSFGLYFGLYKEVVDFENNLQSDITSYIQQAIRICLCQLEGIHYLGASELGPTSSEWECLRKLRLLNQEGSASLYGSIIRYGIPGELRESCRNGTYNPHLPPNTIALDKRMHGPCVRIRIGGGKHTTDIDLGFCIELEHHQTEHSTHIALPYFQAEWVRSVYNSKHKLDEDHNKLLMLLKLLILECHLVHESSTFSSHALKILVLRHQARCTSERSLGSCLCDVAHHVFELYEMNEEYGHLLIYDSRKKLRDVDFPCVDVQPTKLRNYWIMPVVLYITIRALRSGCCTGEEALHVDRWLIISELWNNKELGGYVQLNAGDKVVCKLPIQRIDELLTRFYIRK</sequence>
<reference evidence="1" key="1">
    <citation type="submission" date="2022-03" db="EMBL/GenBank/DDBJ databases">
        <authorList>
            <person name="Martin C."/>
        </authorList>
    </citation>
    <scope>NUCLEOTIDE SEQUENCE</scope>
</reference>
<dbReference type="Gene3D" id="3.30.460.90">
    <property type="match status" value="1"/>
</dbReference>
<keyword evidence="2" id="KW-1185">Reference proteome</keyword>